<reference evidence="2" key="2">
    <citation type="submission" date="2010-04" db="EMBL/GenBank/DDBJ databases">
        <authorList>
            <person name="Buell R."/>
            <person name="Hamilton J."/>
            <person name="Hostetler J."/>
        </authorList>
    </citation>
    <scope>NUCLEOTIDE SEQUENCE [LARGE SCALE GENOMIC DNA]</scope>
    <source>
        <strain evidence="2">DAOM:BR144</strain>
    </source>
</reference>
<dbReference type="HOGENOM" id="CLU_1921327_0_0_1"/>
<protein>
    <submittedName>
        <fullName evidence="1">Uncharacterized protein</fullName>
    </submittedName>
</protein>
<dbReference type="Proteomes" id="UP000019132">
    <property type="component" value="Unassembled WGS sequence"/>
</dbReference>
<dbReference type="VEuPathDB" id="FungiDB:PYU1_G003425"/>
<sequence>MLLQGNGSFSKPPKVPNTSSYESLKQVLESINGLTVEVKSRRALMKSAAGSVYAYDDLFEIMKLLQVTQINKIKPMIMRLMDSSRKGKLFAWKVRELMGLDRKATWADILAIITKLVQHLGLERVQRQARAK</sequence>
<reference evidence="1" key="3">
    <citation type="submission" date="2015-02" db="UniProtKB">
        <authorList>
            <consortium name="EnsemblProtists"/>
        </authorList>
    </citation>
    <scope>IDENTIFICATION</scope>
    <source>
        <strain evidence="1">DAOM BR144</strain>
    </source>
</reference>
<evidence type="ECO:0000313" key="1">
    <source>
        <dbReference type="EnsemblProtists" id="PYU1_T003435"/>
    </source>
</evidence>
<dbReference type="EMBL" id="GL376603">
    <property type="status" value="NOT_ANNOTATED_CDS"/>
    <property type="molecule type" value="Genomic_DNA"/>
</dbReference>
<reference evidence="2" key="1">
    <citation type="journal article" date="2010" name="Genome Biol.">
        <title>Genome sequence of the necrotrophic plant pathogen Pythium ultimum reveals original pathogenicity mechanisms and effector repertoire.</title>
        <authorList>
            <person name="Levesque C.A."/>
            <person name="Brouwer H."/>
            <person name="Cano L."/>
            <person name="Hamilton J.P."/>
            <person name="Holt C."/>
            <person name="Huitema E."/>
            <person name="Raffaele S."/>
            <person name="Robideau G.P."/>
            <person name="Thines M."/>
            <person name="Win J."/>
            <person name="Zerillo M.M."/>
            <person name="Beakes G.W."/>
            <person name="Boore J.L."/>
            <person name="Busam D."/>
            <person name="Dumas B."/>
            <person name="Ferriera S."/>
            <person name="Fuerstenberg S.I."/>
            <person name="Gachon C.M."/>
            <person name="Gaulin E."/>
            <person name="Govers F."/>
            <person name="Grenville-Briggs L."/>
            <person name="Horner N."/>
            <person name="Hostetler J."/>
            <person name="Jiang R.H."/>
            <person name="Johnson J."/>
            <person name="Krajaejun T."/>
            <person name="Lin H."/>
            <person name="Meijer H.J."/>
            <person name="Moore B."/>
            <person name="Morris P."/>
            <person name="Phuntmart V."/>
            <person name="Puiu D."/>
            <person name="Shetty J."/>
            <person name="Stajich J.E."/>
            <person name="Tripathy S."/>
            <person name="Wawra S."/>
            <person name="van West P."/>
            <person name="Whitty B.R."/>
            <person name="Coutinho P.M."/>
            <person name="Henrissat B."/>
            <person name="Martin F."/>
            <person name="Thomas P.D."/>
            <person name="Tyler B.M."/>
            <person name="De Vries R.P."/>
            <person name="Kamoun S."/>
            <person name="Yandell M."/>
            <person name="Tisserat N."/>
            <person name="Buell C.R."/>
        </authorList>
    </citation>
    <scope>NUCLEOTIDE SEQUENCE</scope>
    <source>
        <strain evidence="2">DAOM:BR144</strain>
    </source>
</reference>
<proteinExistence type="predicted"/>
<name>K3WEP4_GLOUD</name>
<dbReference type="AlphaFoldDB" id="K3WEP4"/>
<dbReference type="InParanoid" id="K3WEP4"/>
<keyword evidence="2" id="KW-1185">Reference proteome</keyword>
<accession>K3WEP4</accession>
<dbReference type="EnsemblProtists" id="PYU1_T003435">
    <property type="protein sequence ID" value="PYU1_T003435"/>
    <property type="gene ID" value="PYU1_G003425"/>
</dbReference>
<organism evidence="1 2">
    <name type="scientific">Globisporangium ultimum (strain ATCC 200006 / CBS 805.95 / DAOM BR144)</name>
    <name type="common">Pythium ultimum</name>
    <dbReference type="NCBI Taxonomy" id="431595"/>
    <lineage>
        <taxon>Eukaryota</taxon>
        <taxon>Sar</taxon>
        <taxon>Stramenopiles</taxon>
        <taxon>Oomycota</taxon>
        <taxon>Peronosporomycetes</taxon>
        <taxon>Pythiales</taxon>
        <taxon>Pythiaceae</taxon>
        <taxon>Globisporangium</taxon>
    </lineage>
</organism>
<evidence type="ECO:0000313" key="2">
    <source>
        <dbReference type="Proteomes" id="UP000019132"/>
    </source>
</evidence>